<reference evidence="2" key="1">
    <citation type="submission" date="2021-02" db="EMBL/GenBank/DDBJ databases">
        <title>Psilocybe cubensis genome.</title>
        <authorList>
            <person name="Mckernan K.J."/>
            <person name="Crawford S."/>
            <person name="Trippe A."/>
            <person name="Kane L.T."/>
            <person name="Mclaughlin S."/>
        </authorList>
    </citation>
    <scope>NUCLEOTIDE SEQUENCE [LARGE SCALE GENOMIC DNA]</scope>
    <source>
        <strain evidence="2">MGC-MH-2018</strain>
    </source>
</reference>
<organism evidence="2">
    <name type="scientific">Psilocybe cubensis</name>
    <name type="common">Psychedelic mushroom</name>
    <name type="synonym">Stropharia cubensis</name>
    <dbReference type="NCBI Taxonomy" id="181762"/>
    <lineage>
        <taxon>Eukaryota</taxon>
        <taxon>Fungi</taxon>
        <taxon>Dikarya</taxon>
        <taxon>Basidiomycota</taxon>
        <taxon>Agaricomycotina</taxon>
        <taxon>Agaricomycetes</taxon>
        <taxon>Agaricomycetidae</taxon>
        <taxon>Agaricales</taxon>
        <taxon>Agaricineae</taxon>
        <taxon>Strophariaceae</taxon>
        <taxon>Psilocybe</taxon>
    </lineage>
</organism>
<evidence type="ECO:0000313" key="2">
    <source>
        <dbReference type="EMBL" id="KAG5168415.1"/>
    </source>
</evidence>
<dbReference type="AlphaFoldDB" id="A0A8H7XV02"/>
<dbReference type="OrthoDB" id="3251587at2759"/>
<dbReference type="Pfam" id="PF12697">
    <property type="entry name" value="Abhydrolase_6"/>
    <property type="match status" value="1"/>
</dbReference>
<dbReference type="InterPro" id="IPR000073">
    <property type="entry name" value="AB_hydrolase_1"/>
</dbReference>
<evidence type="ECO:0000259" key="1">
    <source>
        <dbReference type="Pfam" id="PF12697"/>
    </source>
</evidence>
<feature type="domain" description="AB hydrolase-1" evidence="1">
    <location>
        <begin position="32"/>
        <end position="339"/>
    </location>
</feature>
<accession>A0A8H7XV02</accession>
<name>A0A8H7XV02_PSICU</name>
<sequence length="351" mass="39234">MSFKKVQVSDDGVELGYIDSGPVNDSSDYTTIIVIHGLCFSSTIFKRVQAMAASKNIRFIAVSRRNYPGSTAFTPAELEVMVNGTDEQRDTWMKNRGHEYAILIDKLIEKYQLPPVASDRKSGGVVLYGWSLGSGEANATIAHADTLPASVRDRLQKYLRALILHEGPPLVFGLPMPEKNWAPFQIESVPPELKFPMFAQWVTGYFDHGNALATRELNDLSYILPSSFKPGTIYNLTMEEYTSAVCTGQKEASSEIPYMFGFQSQLHSAYQKALFDPQIKTLFPSLVKAYLSGEKAPAFGIAAMWAIQDEAEKRGALKSMRFEMVEGINHFPHWEEPERALDIYLKLASPL</sequence>
<dbReference type="InterPro" id="IPR029058">
    <property type="entry name" value="AB_hydrolase_fold"/>
</dbReference>
<dbReference type="EMBL" id="JAFIQS010000006">
    <property type="protein sequence ID" value="KAG5168415.1"/>
    <property type="molecule type" value="Genomic_DNA"/>
</dbReference>
<comment type="caution">
    <text evidence="2">The sequence shown here is derived from an EMBL/GenBank/DDBJ whole genome shotgun (WGS) entry which is preliminary data.</text>
</comment>
<protein>
    <recommendedName>
        <fullName evidence="1">AB hydrolase-1 domain-containing protein</fullName>
    </recommendedName>
</protein>
<gene>
    <name evidence="2" type="ORF">JR316_007014</name>
</gene>
<dbReference type="SUPFAM" id="SSF53474">
    <property type="entry name" value="alpha/beta-Hydrolases"/>
    <property type="match status" value="1"/>
</dbReference>
<proteinExistence type="predicted"/>
<dbReference type="Gene3D" id="3.40.50.1820">
    <property type="entry name" value="alpha/beta hydrolase"/>
    <property type="match status" value="1"/>
</dbReference>